<dbReference type="STRING" id="634498.mru_0729"/>
<dbReference type="GeneID" id="8770377"/>
<dbReference type="PATRIC" id="fig|634498.28.peg.732"/>
<dbReference type="Pfam" id="PF04919">
    <property type="entry name" value="DUF655"/>
    <property type="match status" value="1"/>
</dbReference>
<evidence type="ECO:0000313" key="2">
    <source>
        <dbReference type="Proteomes" id="UP000008680"/>
    </source>
</evidence>
<dbReference type="KEGG" id="mru:mru_0729"/>
<dbReference type="RefSeq" id="WP_012955531.1">
    <property type="nucleotide sequence ID" value="NC_013790.1"/>
</dbReference>
<gene>
    <name evidence="1" type="ordered locus">mru_0729</name>
</gene>
<dbReference type="AlphaFoldDB" id="D3E219"/>
<accession>D3E219</accession>
<dbReference type="HOGENOM" id="CLU_1269945_0_0_2"/>
<dbReference type="OrthoDB" id="7902at2157"/>
<keyword evidence="2" id="KW-1185">Reference proteome</keyword>
<dbReference type="InterPro" id="IPR007003">
    <property type="entry name" value="DUF655"/>
</dbReference>
<reference evidence="1 2" key="1">
    <citation type="journal article" date="2010" name="PLoS ONE">
        <title>The genome sequence of the rumen methanogen Methanobrevibacter ruminantium reveals new possibilities for controlling ruminant methane emissions.</title>
        <authorList>
            <person name="Leahy S.C."/>
            <person name="Kelly W.J."/>
            <person name="Altermann E."/>
            <person name="Ronimus R.S."/>
            <person name="Yeoman C.J."/>
            <person name="Pacheco D.M."/>
            <person name="Li D."/>
            <person name="Kong Z."/>
            <person name="McTavish S."/>
            <person name="Sang C."/>
            <person name="Lambie S.C."/>
            <person name="Janssen P.H."/>
            <person name="Dey D."/>
            <person name="Attwood G.T."/>
        </authorList>
    </citation>
    <scope>NUCLEOTIDE SEQUENCE [LARGE SCALE GENOMIC DNA]</scope>
    <source>
        <strain evidence="2">ATCC 35063 / DSM 1093 / JCM 13430 / OCM 146 / M1</strain>
    </source>
</reference>
<organism evidence="1 2">
    <name type="scientific">Methanobrevibacter ruminantium (strain ATCC 35063 / DSM 1093 / JCM 13430 / OCM 146 / M1)</name>
    <name type="common">Methanobacterium ruminantium</name>
    <dbReference type="NCBI Taxonomy" id="634498"/>
    <lineage>
        <taxon>Archaea</taxon>
        <taxon>Methanobacteriati</taxon>
        <taxon>Methanobacteriota</taxon>
        <taxon>Methanomada group</taxon>
        <taxon>Methanobacteria</taxon>
        <taxon>Methanobacteriales</taxon>
        <taxon>Methanobacteriaceae</taxon>
        <taxon>Methanobrevibacter</taxon>
    </lineage>
</organism>
<dbReference type="eggNOG" id="arCOG04130">
    <property type="taxonomic scope" value="Archaea"/>
</dbReference>
<dbReference type="PANTHER" id="PTHR40734:SF1">
    <property type="entry name" value="DNA-BINDING PROTEIN"/>
    <property type="match status" value="1"/>
</dbReference>
<dbReference type="PANTHER" id="PTHR40734">
    <property type="entry name" value="TRNA-SPECIFIC ADENOSINE DEAMINASE-RELATED"/>
    <property type="match status" value="1"/>
</dbReference>
<protein>
    <submittedName>
        <fullName evidence="1">RNA-binding protein</fullName>
    </submittedName>
</protein>
<evidence type="ECO:0000313" key="1">
    <source>
        <dbReference type="EMBL" id="ADC46580.1"/>
    </source>
</evidence>
<dbReference type="EMBL" id="CP001719">
    <property type="protein sequence ID" value="ADC46580.1"/>
    <property type="molecule type" value="Genomic_DNA"/>
</dbReference>
<name>D3E219_METRM</name>
<proteinExistence type="predicted"/>
<dbReference type="Gene3D" id="1.10.150.280">
    <property type="entry name" value="AF1531-like domain"/>
    <property type="match status" value="1"/>
</dbReference>
<dbReference type="Proteomes" id="UP000008680">
    <property type="component" value="Chromosome"/>
</dbReference>
<dbReference type="SUPFAM" id="SSF160975">
    <property type="entry name" value="AF1531-like"/>
    <property type="match status" value="1"/>
</dbReference>
<sequence>MSDKEVYGIVLSQKLTKDNVNMGVVMGTEKFTLKRIELNEDVRLKPQDKILITKDSEELKKTDQKLSYDDLSNEEQIEAEKAIHSIVIANENKYVGFFNKQSKDGTQLHLLEGISRKNSMKIIEEKELNGDFESFEDIDNRISFIDDSEDLIAKRVLYELSELNKVKKGRPTYLFASVKRSSKKEVLELDEFEDDDSFFIEKLKREGLVEQEGKRIR</sequence>